<organism evidence="2 3">
    <name type="scientific">Kerstersia gyiorum</name>
    <dbReference type="NCBI Taxonomy" id="206506"/>
    <lineage>
        <taxon>Bacteria</taxon>
        <taxon>Pseudomonadati</taxon>
        <taxon>Pseudomonadota</taxon>
        <taxon>Betaproteobacteria</taxon>
        <taxon>Burkholderiales</taxon>
        <taxon>Alcaligenaceae</taxon>
        <taxon>Kerstersia</taxon>
    </lineage>
</organism>
<dbReference type="InterPro" id="IPR029058">
    <property type="entry name" value="AB_hydrolase_fold"/>
</dbReference>
<dbReference type="RefSeq" id="WP_068374633.1">
    <property type="nucleotide sequence ID" value="NZ_CP033936.1"/>
</dbReference>
<evidence type="ECO:0000313" key="3">
    <source>
        <dbReference type="Proteomes" id="UP000078084"/>
    </source>
</evidence>
<dbReference type="PANTHER" id="PTHR46623">
    <property type="entry name" value="CARBOXYMETHYLENEBUTENOLIDASE-RELATED"/>
    <property type="match status" value="1"/>
</dbReference>
<dbReference type="GeneID" id="99727050"/>
<name>A0A171KNR4_9BURK</name>
<comment type="caution">
    <text evidence="2">The sequence shown here is derived from an EMBL/GenBank/DDBJ whole genome shotgun (WGS) entry which is preliminary data.</text>
</comment>
<protein>
    <submittedName>
        <fullName evidence="2">Carboxymethylenebutenolidase</fullName>
    </submittedName>
</protein>
<gene>
    <name evidence="2" type="ORF">AAV32_15875</name>
</gene>
<dbReference type="OrthoDB" id="62567at2"/>
<dbReference type="InterPro" id="IPR051049">
    <property type="entry name" value="Dienelactone_hydrolase-like"/>
</dbReference>
<dbReference type="SUPFAM" id="SSF53474">
    <property type="entry name" value="alpha/beta-Hydrolases"/>
    <property type="match status" value="1"/>
</dbReference>
<dbReference type="AlphaFoldDB" id="A0A171KNR4"/>
<dbReference type="InterPro" id="IPR002925">
    <property type="entry name" value="Dienelactn_hydro"/>
</dbReference>
<dbReference type="GO" id="GO:0016787">
    <property type="term" value="F:hydrolase activity"/>
    <property type="evidence" value="ECO:0007669"/>
    <property type="project" value="InterPro"/>
</dbReference>
<evidence type="ECO:0000313" key="2">
    <source>
        <dbReference type="EMBL" id="KKO70531.1"/>
    </source>
</evidence>
<dbReference type="Gene3D" id="3.40.50.1820">
    <property type="entry name" value="alpha/beta hydrolase"/>
    <property type="match status" value="1"/>
</dbReference>
<dbReference type="Proteomes" id="UP000078084">
    <property type="component" value="Unassembled WGS sequence"/>
</dbReference>
<sequence>MGQFIQIESRDGFRLPVYEARPAGTPRGAIVVIQEIFGVNAHIQAVADGYAQEGYLALAPAIFERLEAGVDMGYAPEDMKRGVALKAALEGQAQASAGDIQAVISYAGQAAGGKVGIVGFCYGGLIAWRAAEQADGLAAAVAYYGGGVTTPAEVGRTPKVPVLAHFGERDTHIPLDGVEAFRQQQSGRDVAVHVYAADHGFNCDHRGAFDADAARLAKQRTLDFFARHLG</sequence>
<proteinExistence type="predicted"/>
<feature type="domain" description="Dienelactone hydrolase" evidence="1">
    <location>
        <begin position="17"/>
        <end position="228"/>
    </location>
</feature>
<evidence type="ECO:0000259" key="1">
    <source>
        <dbReference type="Pfam" id="PF01738"/>
    </source>
</evidence>
<dbReference type="EMBL" id="LBNE01000014">
    <property type="protein sequence ID" value="KKO70531.1"/>
    <property type="molecule type" value="Genomic_DNA"/>
</dbReference>
<keyword evidence="3" id="KW-1185">Reference proteome</keyword>
<dbReference type="PANTHER" id="PTHR46623:SF6">
    <property type="entry name" value="ALPHA_BETA-HYDROLASES SUPERFAMILY PROTEIN"/>
    <property type="match status" value="1"/>
</dbReference>
<dbReference type="Pfam" id="PF01738">
    <property type="entry name" value="DLH"/>
    <property type="match status" value="1"/>
</dbReference>
<dbReference type="PATRIC" id="fig|206506.3.peg.3381"/>
<reference evidence="2 3" key="1">
    <citation type="submission" date="2015-04" db="EMBL/GenBank/DDBJ databases">
        <title>Genome sequence of Kerstersia gyiorum CG1.</title>
        <authorList>
            <person name="Greninger A.L."/>
            <person name="Kozyreva V."/>
            <person name="Chaturvedi V."/>
        </authorList>
    </citation>
    <scope>NUCLEOTIDE SEQUENCE [LARGE SCALE GENOMIC DNA]</scope>
    <source>
        <strain evidence="2 3">CG1</strain>
    </source>
</reference>
<accession>A0A171KNR4</accession>